<dbReference type="PANTHER" id="PTHR30569">
    <property type="entry name" value="CYTOSINE TRANSPORTER CODB"/>
    <property type="match status" value="1"/>
</dbReference>
<sequence>MAGPTSNSATDLSVKPVPQDERVGKGSLSMAWWAVCSAMFYIIVGGTLALDYGTFNAIVGMLLSVLLYAFITAIMARHAILTGHSVTSFSVELFGRKGSLLAALILGATAIYYAVFEGSVIAVAISHLTPSISYTVAALIVVAYSVPLTLGKIQAWLDKLNGVLLPFYALGLIAAIGMSIYKYGYSPDWINFGPAVPPAYGWWNCFVSYMGIWVLMLFAYEYAKFGKPTDSGFHARWNFGLPFYFVTIVVNGVCGIYLVSSVPDIGKITEVSVVLAILSLLGVWGLVFVWATQTRINSANFFVATSNVRILGQSLGMRLPYAGWVMIVGVLVFLLMLADVFSYLLEALAYQGIIVVAWVGVAFSRIMAIRKDGSLLHPGDAKSYNAAGLIAWSLASATGFALMHVSGPLATLSAPATALVAYGVTCLSFKKAPAIVAKAT</sequence>
<protein>
    <submittedName>
        <fullName evidence="3">Purine-cytosine permease</fullName>
    </submittedName>
</protein>
<dbReference type="GO" id="GO:0005886">
    <property type="term" value="C:plasma membrane"/>
    <property type="evidence" value="ECO:0007669"/>
    <property type="project" value="TreeGrafter"/>
</dbReference>
<feature type="transmembrane region" description="Helical" evidence="2">
    <location>
        <begin position="409"/>
        <end position="429"/>
    </location>
</feature>
<feature type="transmembrane region" description="Helical" evidence="2">
    <location>
        <begin position="319"/>
        <end position="337"/>
    </location>
</feature>
<feature type="transmembrane region" description="Helical" evidence="2">
    <location>
        <begin position="131"/>
        <end position="150"/>
    </location>
</feature>
<feature type="transmembrane region" description="Helical" evidence="2">
    <location>
        <begin position="55"/>
        <end position="80"/>
    </location>
</feature>
<dbReference type="EMBL" id="FMWB01000008">
    <property type="protein sequence ID" value="SCZ41833.1"/>
    <property type="molecule type" value="Genomic_DNA"/>
</dbReference>
<keyword evidence="2" id="KW-1133">Transmembrane helix</keyword>
<organism evidence="3 4">
    <name type="scientific">Pseudomonas oryzihabitans</name>
    <dbReference type="NCBI Taxonomy" id="47885"/>
    <lineage>
        <taxon>Bacteria</taxon>
        <taxon>Pseudomonadati</taxon>
        <taxon>Pseudomonadota</taxon>
        <taxon>Gammaproteobacteria</taxon>
        <taxon>Pseudomonadales</taxon>
        <taxon>Pseudomonadaceae</taxon>
        <taxon>Pseudomonas</taxon>
    </lineage>
</organism>
<gene>
    <name evidence="3" type="ORF">SAMN05216279_10877</name>
</gene>
<dbReference type="Gene3D" id="1.10.4160.10">
    <property type="entry name" value="Hydantoin permease"/>
    <property type="match status" value="1"/>
</dbReference>
<feature type="transmembrane region" description="Helical" evidence="2">
    <location>
        <begin position="162"/>
        <end position="181"/>
    </location>
</feature>
<evidence type="ECO:0000256" key="1">
    <source>
        <dbReference type="SAM" id="MobiDB-lite"/>
    </source>
</evidence>
<accession>A0A1G5NWY0</accession>
<evidence type="ECO:0000313" key="4">
    <source>
        <dbReference type="Proteomes" id="UP000183046"/>
    </source>
</evidence>
<feature type="transmembrane region" description="Helical" evidence="2">
    <location>
        <begin position="271"/>
        <end position="291"/>
    </location>
</feature>
<feature type="compositionally biased region" description="Polar residues" evidence="1">
    <location>
        <begin position="1"/>
        <end position="11"/>
    </location>
</feature>
<dbReference type="Proteomes" id="UP000183046">
    <property type="component" value="Unassembled WGS sequence"/>
</dbReference>
<evidence type="ECO:0000313" key="3">
    <source>
        <dbReference type="EMBL" id="SCZ41833.1"/>
    </source>
</evidence>
<feature type="region of interest" description="Disordered" evidence="1">
    <location>
        <begin position="1"/>
        <end position="22"/>
    </location>
</feature>
<feature type="transmembrane region" description="Helical" evidence="2">
    <location>
        <begin position="201"/>
        <end position="220"/>
    </location>
</feature>
<dbReference type="InterPro" id="IPR030191">
    <property type="entry name" value="CodB"/>
</dbReference>
<feature type="transmembrane region" description="Helical" evidence="2">
    <location>
        <begin position="241"/>
        <end position="259"/>
    </location>
</feature>
<comment type="caution">
    <text evidence="3">The sequence shown here is derived from an EMBL/GenBank/DDBJ whole genome shotgun (WGS) entry which is preliminary data.</text>
</comment>
<dbReference type="GO" id="GO:0015209">
    <property type="term" value="F:cytosine transmembrane transporter activity"/>
    <property type="evidence" value="ECO:0007669"/>
    <property type="project" value="InterPro"/>
</dbReference>
<keyword evidence="2" id="KW-0472">Membrane</keyword>
<dbReference type="AlphaFoldDB" id="A0A1G5NWY0"/>
<name>A0A1G5NWY0_9PSED</name>
<feature type="transmembrane region" description="Helical" evidence="2">
    <location>
        <begin position="100"/>
        <end position="125"/>
    </location>
</feature>
<feature type="transmembrane region" description="Helical" evidence="2">
    <location>
        <begin position="30"/>
        <end position="49"/>
    </location>
</feature>
<keyword evidence="2" id="KW-0812">Transmembrane</keyword>
<evidence type="ECO:0000256" key="2">
    <source>
        <dbReference type="SAM" id="Phobius"/>
    </source>
</evidence>
<feature type="transmembrane region" description="Helical" evidence="2">
    <location>
        <begin position="343"/>
        <end position="363"/>
    </location>
</feature>
<proteinExistence type="predicted"/>
<dbReference type="PANTHER" id="PTHR30569:SF0">
    <property type="entry name" value="CYTOSINE PERMEASE"/>
    <property type="match status" value="1"/>
</dbReference>
<reference evidence="4" key="1">
    <citation type="submission" date="2016-10" db="EMBL/GenBank/DDBJ databases">
        <authorList>
            <person name="de Groot N.N."/>
        </authorList>
    </citation>
    <scope>NUCLEOTIDE SEQUENCE [LARGE SCALE GENOMIC DNA]</scope>
    <source>
        <strain evidence="4">DSM 15758</strain>
    </source>
</reference>